<keyword evidence="5 7" id="KW-0949">S-adenosyl-L-methionine</keyword>
<dbReference type="InterPro" id="IPR001737">
    <property type="entry name" value="KsgA/Erm"/>
</dbReference>
<dbReference type="SMART" id="SM00650">
    <property type="entry name" value="rADc"/>
    <property type="match status" value="1"/>
</dbReference>
<dbReference type="Proteomes" id="UP000287969">
    <property type="component" value="Chromosome"/>
</dbReference>
<evidence type="ECO:0000256" key="7">
    <source>
        <dbReference type="HAMAP-Rule" id="MF_00607"/>
    </source>
</evidence>
<dbReference type="GO" id="GO:0003723">
    <property type="term" value="F:RNA binding"/>
    <property type="evidence" value="ECO:0007669"/>
    <property type="project" value="UniProtKB-UniRule"/>
</dbReference>
<dbReference type="FunFam" id="3.40.50.150:FF:000023">
    <property type="entry name" value="Ribosomal RNA small subunit methyltransferase A"/>
    <property type="match status" value="1"/>
</dbReference>
<feature type="binding site" evidence="7 8">
    <location>
        <position position="57"/>
    </location>
    <ligand>
        <name>S-adenosyl-L-methionine</name>
        <dbReference type="ChEBI" id="CHEBI:59789"/>
    </ligand>
</feature>
<dbReference type="FunFam" id="1.10.8.100:FF:000001">
    <property type="entry name" value="Ribosomal RNA small subunit methyltransferase A"/>
    <property type="match status" value="1"/>
</dbReference>
<evidence type="ECO:0000256" key="6">
    <source>
        <dbReference type="ARBA" id="ARBA00022884"/>
    </source>
</evidence>
<comment type="catalytic activity">
    <reaction evidence="7">
        <text>adenosine(1518)/adenosine(1519) in 16S rRNA + 4 S-adenosyl-L-methionine = N(6)-dimethyladenosine(1518)/N(6)-dimethyladenosine(1519) in 16S rRNA + 4 S-adenosyl-L-homocysteine + 4 H(+)</text>
        <dbReference type="Rhea" id="RHEA:19609"/>
        <dbReference type="Rhea" id="RHEA-COMP:10232"/>
        <dbReference type="Rhea" id="RHEA-COMP:10233"/>
        <dbReference type="ChEBI" id="CHEBI:15378"/>
        <dbReference type="ChEBI" id="CHEBI:57856"/>
        <dbReference type="ChEBI" id="CHEBI:59789"/>
        <dbReference type="ChEBI" id="CHEBI:74411"/>
        <dbReference type="ChEBI" id="CHEBI:74493"/>
        <dbReference type="EC" id="2.1.1.182"/>
    </reaction>
</comment>
<dbReference type="NCBIfam" id="TIGR00755">
    <property type="entry name" value="ksgA"/>
    <property type="match status" value="1"/>
</dbReference>
<feature type="binding site" evidence="7 8">
    <location>
        <position position="127"/>
    </location>
    <ligand>
        <name>S-adenosyl-L-methionine</name>
        <dbReference type="ChEBI" id="CHEBI:59789"/>
    </ligand>
</feature>
<dbReference type="EMBL" id="CP035282">
    <property type="protein sequence ID" value="QAT60549.1"/>
    <property type="molecule type" value="Genomic_DNA"/>
</dbReference>
<feature type="binding site" evidence="7 8">
    <location>
        <position position="103"/>
    </location>
    <ligand>
        <name>S-adenosyl-L-methionine</name>
        <dbReference type="ChEBI" id="CHEBI:59789"/>
    </ligand>
</feature>
<dbReference type="SUPFAM" id="SSF53335">
    <property type="entry name" value="S-adenosyl-L-methionine-dependent methyltransferases"/>
    <property type="match status" value="1"/>
</dbReference>
<evidence type="ECO:0000256" key="3">
    <source>
        <dbReference type="ARBA" id="ARBA00022603"/>
    </source>
</evidence>
<dbReference type="InterPro" id="IPR029063">
    <property type="entry name" value="SAM-dependent_MTases_sf"/>
</dbReference>
<keyword evidence="2 7" id="KW-0698">rRNA processing</keyword>
<keyword evidence="4 7" id="KW-0808">Transferase</keyword>
<proteinExistence type="inferred from homology"/>
<evidence type="ECO:0000259" key="9">
    <source>
        <dbReference type="SMART" id="SM00650"/>
    </source>
</evidence>
<dbReference type="PANTHER" id="PTHR11727">
    <property type="entry name" value="DIMETHYLADENOSINE TRANSFERASE"/>
    <property type="match status" value="1"/>
</dbReference>
<dbReference type="InterPro" id="IPR023165">
    <property type="entry name" value="rRNA_Ade_diMease-like_C"/>
</dbReference>
<dbReference type="AlphaFoldDB" id="A0A410Q9A5"/>
<name>A0A410Q9A5_9FIRM</name>
<feature type="binding site" evidence="7 8">
    <location>
        <position position="78"/>
    </location>
    <ligand>
        <name>S-adenosyl-L-methionine</name>
        <dbReference type="ChEBI" id="CHEBI:59789"/>
    </ligand>
</feature>
<keyword evidence="3 7" id="KW-0489">Methyltransferase</keyword>
<keyword evidence="11" id="KW-1185">Reference proteome</keyword>
<evidence type="ECO:0000313" key="10">
    <source>
        <dbReference type="EMBL" id="QAT60549.1"/>
    </source>
</evidence>
<evidence type="ECO:0000256" key="1">
    <source>
        <dbReference type="ARBA" id="ARBA00022490"/>
    </source>
</evidence>
<gene>
    <name evidence="7 10" type="primary">rsmA</name>
    <name evidence="7" type="synonym">ksgA</name>
    <name evidence="10" type="ORF">EQM13_02630</name>
</gene>
<dbReference type="GO" id="GO:0052908">
    <property type="term" value="F:16S rRNA (adenine(1518)-N(6)/adenine(1519)-N(6))-dimethyltransferase activity"/>
    <property type="evidence" value="ECO:0007669"/>
    <property type="project" value="UniProtKB-EC"/>
</dbReference>
<dbReference type="KEGG" id="spoa:EQM13_02630"/>
<evidence type="ECO:0000256" key="5">
    <source>
        <dbReference type="ARBA" id="ARBA00022691"/>
    </source>
</evidence>
<reference evidence="11" key="1">
    <citation type="submission" date="2019-01" db="EMBL/GenBank/DDBJ databases">
        <title>Draft genomes of a novel of Sporanaerobacter strains.</title>
        <authorList>
            <person name="Ma S."/>
        </authorList>
    </citation>
    <scope>NUCLEOTIDE SEQUENCE [LARGE SCALE GENOMIC DNA]</scope>
    <source>
        <strain evidence="11">NJN-17</strain>
    </source>
</reference>
<comment type="similarity">
    <text evidence="7">Belongs to the class I-like SAM-binding methyltransferase superfamily. rRNA adenine N(6)-methyltransferase family. RsmA subfamily.</text>
</comment>
<sequence>MEDRRLYSPKMVRDILEKHNFKLSKSLGQNFLIDGNIVRSIVEKGGITEKDFILEIGPGIGTLTEELSIKAKYVVGIELDEALLPILKETLRERKNVEIIHGDILKIDLEELFHKEFKGESIKIVANLPYYITTPIIGRLLEEELNIQGIIVMIQKEVARRMIAKTNSKDYSALSIFVQYYTDPEIILNVPRSVFLPKPKVDSSVIRLNLKNQKMKVENKEIFFKVVRSAFNQRRKTIQNSLSSKELNISKEKIKEILTLCNIDPQKRAENLTAEDFAKISSLFPPI</sequence>
<dbReference type="PANTHER" id="PTHR11727:SF7">
    <property type="entry name" value="DIMETHYLADENOSINE TRANSFERASE-RELATED"/>
    <property type="match status" value="1"/>
</dbReference>
<comment type="function">
    <text evidence="7">Specifically dimethylates two adjacent adenosines (A1518 and A1519) in the loop of a conserved hairpin near the 3'-end of 16S rRNA in the 30S particle. May play a critical role in biogenesis of 30S subunits.</text>
</comment>
<dbReference type="PROSITE" id="PS01131">
    <property type="entry name" value="RRNA_A_DIMETH"/>
    <property type="match status" value="1"/>
</dbReference>
<dbReference type="Gene3D" id="1.10.8.100">
    <property type="entry name" value="Ribosomal RNA adenine dimethylase-like, domain 2"/>
    <property type="match status" value="1"/>
</dbReference>
<dbReference type="InterPro" id="IPR020596">
    <property type="entry name" value="rRNA_Ade_Mease_Trfase_CS"/>
</dbReference>
<evidence type="ECO:0000256" key="2">
    <source>
        <dbReference type="ARBA" id="ARBA00022552"/>
    </source>
</evidence>
<dbReference type="OrthoDB" id="9814755at2"/>
<dbReference type="HAMAP" id="MF_00607">
    <property type="entry name" value="16SrRNA_methyltr_A"/>
    <property type="match status" value="1"/>
</dbReference>
<dbReference type="RefSeq" id="WP_128751878.1">
    <property type="nucleotide sequence ID" value="NZ_CP035282.1"/>
</dbReference>
<dbReference type="PROSITE" id="PS51689">
    <property type="entry name" value="SAM_RNA_A_N6_MT"/>
    <property type="match status" value="1"/>
</dbReference>
<organism evidence="10 11">
    <name type="scientific">Acidilutibacter cellobiosedens</name>
    <dbReference type="NCBI Taxonomy" id="2507161"/>
    <lineage>
        <taxon>Bacteria</taxon>
        <taxon>Bacillati</taxon>
        <taxon>Bacillota</taxon>
        <taxon>Tissierellia</taxon>
        <taxon>Tissierellales</taxon>
        <taxon>Acidilutibacteraceae</taxon>
        <taxon>Acidilutibacter</taxon>
    </lineage>
</organism>
<feature type="domain" description="Ribosomal RNA adenine methylase transferase N-terminal" evidence="9">
    <location>
        <begin position="37"/>
        <end position="212"/>
    </location>
</feature>
<keyword evidence="6 7" id="KW-0694">RNA-binding</keyword>
<dbReference type="GO" id="GO:0005829">
    <property type="term" value="C:cytosol"/>
    <property type="evidence" value="ECO:0007669"/>
    <property type="project" value="TreeGrafter"/>
</dbReference>
<dbReference type="Pfam" id="PF00398">
    <property type="entry name" value="RrnaAD"/>
    <property type="match status" value="1"/>
</dbReference>
<feature type="binding site" evidence="7 8">
    <location>
        <position position="30"/>
    </location>
    <ligand>
        <name>S-adenosyl-L-methionine</name>
        <dbReference type="ChEBI" id="CHEBI:59789"/>
    </ligand>
</feature>
<accession>A0A410Q9A5</accession>
<dbReference type="InterPro" id="IPR020598">
    <property type="entry name" value="rRNA_Ade_methylase_Trfase_N"/>
</dbReference>
<dbReference type="Gene3D" id="3.40.50.150">
    <property type="entry name" value="Vaccinia Virus protein VP39"/>
    <property type="match status" value="1"/>
</dbReference>
<dbReference type="CDD" id="cd02440">
    <property type="entry name" value="AdoMet_MTases"/>
    <property type="match status" value="1"/>
</dbReference>
<evidence type="ECO:0000256" key="8">
    <source>
        <dbReference type="PROSITE-ProRule" id="PRU01026"/>
    </source>
</evidence>
<dbReference type="EC" id="2.1.1.182" evidence="7"/>
<dbReference type="InterPro" id="IPR011530">
    <property type="entry name" value="rRNA_adenine_dimethylase"/>
</dbReference>
<evidence type="ECO:0000256" key="4">
    <source>
        <dbReference type="ARBA" id="ARBA00022679"/>
    </source>
</evidence>
<keyword evidence="1 7" id="KW-0963">Cytoplasm</keyword>
<comment type="subcellular location">
    <subcellularLocation>
        <location evidence="7">Cytoplasm</location>
    </subcellularLocation>
</comment>
<evidence type="ECO:0000313" key="11">
    <source>
        <dbReference type="Proteomes" id="UP000287969"/>
    </source>
</evidence>
<feature type="binding site" evidence="7 8">
    <location>
        <position position="32"/>
    </location>
    <ligand>
        <name>S-adenosyl-L-methionine</name>
        <dbReference type="ChEBI" id="CHEBI:59789"/>
    </ligand>
</feature>
<protein>
    <recommendedName>
        <fullName evidence="7">Ribosomal RNA small subunit methyltransferase A</fullName>
        <ecNumber evidence="7">2.1.1.182</ecNumber>
    </recommendedName>
    <alternativeName>
        <fullName evidence="7">16S rRNA (adenine(1518)-N(6)/adenine(1519)-N(6))-dimethyltransferase</fullName>
    </alternativeName>
    <alternativeName>
        <fullName evidence="7">16S rRNA dimethyladenosine transferase</fullName>
    </alternativeName>
    <alternativeName>
        <fullName evidence="7">16S rRNA dimethylase</fullName>
    </alternativeName>
    <alternativeName>
        <fullName evidence="7">S-adenosylmethionine-6-N', N'-adenosyl(rRNA) dimethyltransferase</fullName>
    </alternativeName>
</protein>